<proteinExistence type="predicted"/>
<dbReference type="InterPro" id="IPR004360">
    <property type="entry name" value="Glyas_Fos-R_dOase_dom"/>
</dbReference>
<dbReference type="RefSeq" id="WP_184339050.1">
    <property type="nucleotide sequence ID" value="NZ_JACHIG010000003.1"/>
</dbReference>
<protein>
    <submittedName>
        <fullName evidence="2">Putative enzyme related to lactoylglutathione lyase</fullName>
    </submittedName>
</protein>
<keyword evidence="2" id="KW-0456">Lyase</keyword>
<name>A0A7W7Y9Q6_9BACT</name>
<dbReference type="Proteomes" id="UP000590740">
    <property type="component" value="Unassembled WGS sequence"/>
</dbReference>
<dbReference type="AlphaFoldDB" id="A0A7W7Y9Q6"/>
<dbReference type="InterPro" id="IPR037523">
    <property type="entry name" value="VOC_core"/>
</dbReference>
<dbReference type="Pfam" id="PF00903">
    <property type="entry name" value="Glyoxalase"/>
    <property type="match status" value="1"/>
</dbReference>
<dbReference type="InterPro" id="IPR029068">
    <property type="entry name" value="Glyas_Bleomycin-R_OHBP_Dase"/>
</dbReference>
<reference evidence="2 3" key="1">
    <citation type="submission" date="2020-08" db="EMBL/GenBank/DDBJ databases">
        <title>Genomic Encyclopedia of Type Strains, Phase IV (KMG-IV): sequencing the most valuable type-strain genomes for metagenomic binning, comparative biology and taxonomic classification.</title>
        <authorList>
            <person name="Goeker M."/>
        </authorList>
    </citation>
    <scope>NUCLEOTIDE SEQUENCE [LARGE SCALE GENOMIC DNA]</scope>
    <source>
        <strain evidence="2 3">DSM 12252</strain>
    </source>
</reference>
<dbReference type="CDD" id="cd06587">
    <property type="entry name" value="VOC"/>
    <property type="match status" value="1"/>
</dbReference>
<dbReference type="PROSITE" id="PS51819">
    <property type="entry name" value="VOC"/>
    <property type="match status" value="1"/>
</dbReference>
<evidence type="ECO:0000313" key="2">
    <source>
        <dbReference type="EMBL" id="MBB5032110.1"/>
    </source>
</evidence>
<organism evidence="2 3">
    <name type="scientific">Prosthecobacter vanneervenii</name>
    <dbReference type="NCBI Taxonomy" id="48466"/>
    <lineage>
        <taxon>Bacteria</taxon>
        <taxon>Pseudomonadati</taxon>
        <taxon>Verrucomicrobiota</taxon>
        <taxon>Verrucomicrobiia</taxon>
        <taxon>Verrucomicrobiales</taxon>
        <taxon>Verrucomicrobiaceae</taxon>
        <taxon>Prosthecobacter</taxon>
    </lineage>
</organism>
<dbReference type="SUPFAM" id="SSF54593">
    <property type="entry name" value="Glyoxalase/Bleomycin resistance protein/Dihydroxybiphenyl dioxygenase"/>
    <property type="match status" value="1"/>
</dbReference>
<dbReference type="EMBL" id="JACHIG010000003">
    <property type="protein sequence ID" value="MBB5032110.1"/>
    <property type="molecule type" value="Genomic_DNA"/>
</dbReference>
<sequence>MNVERLKYVIWAADMNRAVNFYATVFGGKVLKQNEIISEVEICGGVIGIHGGGEGSRTWTGLSFQVPDVIEGAREIVAAGGLLTREPEPEDGQPPHLAMCVDTEGNEIMLTRKRG</sequence>
<gene>
    <name evidence="2" type="ORF">HNQ65_001687</name>
</gene>
<evidence type="ECO:0000259" key="1">
    <source>
        <dbReference type="PROSITE" id="PS51819"/>
    </source>
</evidence>
<feature type="domain" description="VOC" evidence="1">
    <location>
        <begin position="4"/>
        <end position="113"/>
    </location>
</feature>
<accession>A0A7W7Y9Q6</accession>
<dbReference type="Gene3D" id="3.10.180.10">
    <property type="entry name" value="2,3-Dihydroxybiphenyl 1,2-Dioxygenase, domain 1"/>
    <property type="match status" value="1"/>
</dbReference>
<keyword evidence="3" id="KW-1185">Reference proteome</keyword>
<dbReference type="GO" id="GO:0016829">
    <property type="term" value="F:lyase activity"/>
    <property type="evidence" value="ECO:0007669"/>
    <property type="project" value="UniProtKB-KW"/>
</dbReference>
<comment type="caution">
    <text evidence="2">The sequence shown here is derived from an EMBL/GenBank/DDBJ whole genome shotgun (WGS) entry which is preliminary data.</text>
</comment>
<evidence type="ECO:0000313" key="3">
    <source>
        <dbReference type="Proteomes" id="UP000590740"/>
    </source>
</evidence>